<dbReference type="Gene3D" id="1.10.540.10">
    <property type="entry name" value="Acyl-CoA dehydrogenase/oxidase, N-terminal domain"/>
    <property type="match status" value="1"/>
</dbReference>
<dbReference type="PANTHER" id="PTHR43884">
    <property type="entry name" value="ACYL-COA DEHYDROGENASE"/>
    <property type="match status" value="1"/>
</dbReference>
<dbReference type="InterPro" id="IPR009100">
    <property type="entry name" value="AcylCoA_DH/oxidase_NM_dom_sf"/>
</dbReference>
<evidence type="ECO:0000313" key="10">
    <source>
        <dbReference type="Proteomes" id="UP000199413"/>
    </source>
</evidence>
<dbReference type="Proteomes" id="UP000199413">
    <property type="component" value="Unassembled WGS sequence"/>
</dbReference>
<dbReference type="EMBL" id="FMHV01000002">
    <property type="protein sequence ID" value="SCL15247.1"/>
    <property type="molecule type" value="Genomic_DNA"/>
</dbReference>
<feature type="domain" description="Acyl-CoA oxidase/dehydrogenase middle" evidence="7">
    <location>
        <begin position="140"/>
        <end position="243"/>
    </location>
</feature>
<dbReference type="Gene3D" id="2.40.110.10">
    <property type="entry name" value="Butyryl-CoA Dehydrogenase, subunit A, domain 2"/>
    <property type="match status" value="1"/>
</dbReference>
<feature type="domain" description="Acyl-CoA dehydrogenase/oxidase N-terminal" evidence="8">
    <location>
        <begin position="26"/>
        <end position="132"/>
    </location>
</feature>
<dbReference type="InterPro" id="IPR036250">
    <property type="entry name" value="AcylCo_DH-like_C"/>
</dbReference>
<dbReference type="STRING" id="568872.GA0070624_0663"/>
<evidence type="ECO:0000256" key="4">
    <source>
        <dbReference type="ARBA" id="ARBA00022827"/>
    </source>
</evidence>
<keyword evidence="4 5" id="KW-0274">FAD</keyword>
<dbReference type="InterPro" id="IPR013786">
    <property type="entry name" value="AcylCoA_DH/ox_N"/>
</dbReference>
<dbReference type="GO" id="GO:0003995">
    <property type="term" value="F:acyl-CoA dehydrogenase activity"/>
    <property type="evidence" value="ECO:0007669"/>
    <property type="project" value="TreeGrafter"/>
</dbReference>
<evidence type="ECO:0000313" key="9">
    <source>
        <dbReference type="EMBL" id="SCL15247.1"/>
    </source>
</evidence>
<organism evidence="9 10">
    <name type="scientific">Micromonospora rhizosphaerae</name>
    <dbReference type="NCBI Taxonomy" id="568872"/>
    <lineage>
        <taxon>Bacteria</taxon>
        <taxon>Bacillati</taxon>
        <taxon>Actinomycetota</taxon>
        <taxon>Actinomycetes</taxon>
        <taxon>Micromonosporales</taxon>
        <taxon>Micromonosporaceae</taxon>
        <taxon>Micromonospora</taxon>
    </lineage>
</organism>
<protein>
    <submittedName>
        <fullName evidence="9">Acyl-CoA dehydrogenase</fullName>
    </submittedName>
</protein>
<evidence type="ECO:0000259" key="7">
    <source>
        <dbReference type="Pfam" id="PF02770"/>
    </source>
</evidence>
<evidence type="ECO:0000259" key="6">
    <source>
        <dbReference type="Pfam" id="PF00441"/>
    </source>
</evidence>
<accession>A0A1C6RDL2</accession>
<feature type="domain" description="Acyl-CoA dehydrogenase/oxidase C-terminal" evidence="6">
    <location>
        <begin position="262"/>
        <end position="400"/>
    </location>
</feature>
<reference evidence="10" key="1">
    <citation type="submission" date="2016-06" db="EMBL/GenBank/DDBJ databases">
        <authorList>
            <person name="Varghese N."/>
            <person name="Submissions Spin"/>
        </authorList>
    </citation>
    <scope>NUCLEOTIDE SEQUENCE [LARGE SCALE GENOMIC DNA]</scope>
    <source>
        <strain evidence="10">DSM 45431</strain>
    </source>
</reference>
<dbReference type="SUPFAM" id="SSF56645">
    <property type="entry name" value="Acyl-CoA dehydrogenase NM domain-like"/>
    <property type="match status" value="1"/>
</dbReference>
<comment type="cofactor">
    <cofactor evidence="1 5">
        <name>FAD</name>
        <dbReference type="ChEBI" id="CHEBI:57692"/>
    </cofactor>
</comment>
<sequence>MTATGIEMDLSAEADLNFECIPRSVQRFLDEVREFAKDVLAPRAVQLDQQAAEDFDWEVIQAGHELGLTRAMLPRELGGLGVGVLGVAMAMEELAAADPGIALAFGATMLGQTPVLLTGDPDLQERYLAQFAGPRAVLACNAVAEEDAGSDLVIPQHFPDARMRTTVRRDGDGYLLNGHKRFITNGAVAAFAAVYANLEPHPGATGLTCVIVPLDAPGVRRGDVLDKMGYRNCLGSELWFENVRIPAHDLVGGECQGTSINVAQGNMARSSVAAISTGIARHALGMAVRWAGERTQGGKVLRDHQMTARRLADMAVNVDAARLLYQRAAVKVDTQLPAPEREPAMAKLFADRVAIDAASTAVALMGSRGYLRSYGLEKVLRDSFGTRIFEGTPEALALAITDCLYRNDDDDDDL</sequence>
<proteinExistence type="inferred from homology"/>
<dbReference type="PANTHER" id="PTHR43884:SF12">
    <property type="entry name" value="ISOVALERYL-COA DEHYDROGENASE, MITOCHONDRIAL-RELATED"/>
    <property type="match status" value="1"/>
</dbReference>
<dbReference type="InterPro" id="IPR046373">
    <property type="entry name" value="Acyl-CoA_Oxase/DH_mid-dom_sf"/>
</dbReference>
<dbReference type="InterPro" id="IPR006091">
    <property type="entry name" value="Acyl-CoA_Oxase/DH_mid-dom"/>
</dbReference>
<keyword evidence="5" id="KW-0560">Oxidoreductase</keyword>
<dbReference type="InterPro" id="IPR037069">
    <property type="entry name" value="AcylCoA_DH/ox_N_sf"/>
</dbReference>
<dbReference type="RefSeq" id="WP_218105105.1">
    <property type="nucleotide sequence ID" value="NZ_FMHV01000002.1"/>
</dbReference>
<keyword evidence="10" id="KW-1185">Reference proteome</keyword>
<dbReference type="PIRSF" id="PIRSF016578">
    <property type="entry name" value="HsaA"/>
    <property type="match status" value="1"/>
</dbReference>
<evidence type="ECO:0000256" key="5">
    <source>
        <dbReference type="RuleBase" id="RU362125"/>
    </source>
</evidence>
<comment type="similarity">
    <text evidence="2 5">Belongs to the acyl-CoA dehydrogenase family.</text>
</comment>
<keyword evidence="3 5" id="KW-0285">Flavoprotein</keyword>
<dbReference type="SUPFAM" id="SSF47203">
    <property type="entry name" value="Acyl-CoA dehydrogenase C-terminal domain-like"/>
    <property type="match status" value="1"/>
</dbReference>
<dbReference type="Pfam" id="PF00441">
    <property type="entry name" value="Acyl-CoA_dh_1"/>
    <property type="match status" value="1"/>
</dbReference>
<evidence type="ECO:0000256" key="1">
    <source>
        <dbReference type="ARBA" id="ARBA00001974"/>
    </source>
</evidence>
<dbReference type="GO" id="GO:0050660">
    <property type="term" value="F:flavin adenine dinucleotide binding"/>
    <property type="evidence" value="ECO:0007669"/>
    <property type="project" value="InterPro"/>
</dbReference>
<dbReference type="CDD" id="cd00567">
    <property type="entry name" value="ACAD"/>
    <property type="match status" value="1"/>
</dbReference>
<dbReference type="AlphaFoldDB" id="A0A1C6RDL2"/>
<gene>
    <name evidence="9" type="ORF">GA0070624_0663</name>
</gene>
<evidence type="ECO:0000256" key="3">
    <source>
        <dbReference type="ARBA" id="ARBA00022630"/>
    </source>
</evidence>
<dbReference type="Pfam" id="PF02770">
    <property type="entry name" value="Acyl-CoA_dh_M"/>
    <property type="match status" value="1"/>
</dbReference>
<dbReference type="Gene3D" id="1.20.140.10">
    <property type="entry name" value="Butyryl-CoA Dehydrogenase, subunit A, domain 3"/>
    <property type="match status" value="1"/>
</dbReference>
<evidence type="ECO:0000259" key="8">
    <source>
        <dbReference type="Pfam" id="PF02771"/>
    </source>
</evidence>
<name>A0A1C6RDL2_9ACTN</name>
<evidence type="ECO:0000256" key="2">
    <source>
        <dbReference type="ARBA" id="ARBA00009347"/>
    </source>
</evidence>
<dbReference type="InterPro" id="IPR009075">
    <property type="entry name" value="AcylCo_DH/oxidase_C"/>
</dbReference>
<dbReference type="Pfam" id="PF02771">
    <property type="entry name" value="Acyl-CoA_dh_N"/>
    <property type="match status" value="1"/>
</dbReference>